<evidence type="ECO:0000313" key="4">
    <source>
        <dbReference type="Proteomes" id="UP001595445"/>
    </source>
</evidence>
<dbReference type="InterPro" id="IPR036928">
    <property type="entry name" value="AS_sf"/>
</dbReference>
<reference evidence="4" key="1">
    <citation type="journal article" date="2019" name="Int. J. Syst. Evol. Microbiol.">
        <title>The Global Catalogue of Microorganisms (GCM) 10K type strain sequencing project: providing services to taxonomists for standard genome sequencing and annotation.</title>
        <authorList>
            <consortium name="The Broad Institute Genomics Platform"/>
            <consortium name="The Broad Institute Genome Sequencing Center for Infectious Disease"/>
            <person name="Wu L."/>
            <person name="Ma J."/>
        </authorList>
    </citation>
    <scope>NUCLEOTIDE SEQUENCE [LARGE SCALE GENOMIC DNA]</scope>
    <source>
        <strain evidence="4">KCTC 62102</strain>
    </source>
</reference>
<proteinExistence type="inferred from homology"/>
<comment type="similarity">
    <text evidence="1">Belongs to the amidase family.</text>
</comment>
<accession>A0ABV7DXP9</accession>
<evidence type="ECO:0000313" key="3">
    <source>
        <dbReference type="EMBL" id="MFC3086789.1"/>
    </source>
</evidence>
<feature type="domain" description="Amidase" evidence="2">
    <location>
        <begin position="36"/>
        <end position="454"/>
    </location>
</feature>
<dbReference type="PANTHER" id="PTHR11895:SF7">
    <property type="entry name" value="GLUTAMYL-TRNA(GLN) AMIDOTRANSFERASE SUBUNIT A, MITOCHONDRIAL"/>
    <property type="match status" value="1"/>
</dbReference>
<dbReference type="SUPFAM" id="SSF75304">
    <property type="entry name" value="Amidase signature (AS) enzymes"/>
    <property type="match status" value="1"/>
</dbReference>
<sequence>MRAVAEQVAVGHSGPAGLAADVLRGMILSRRISVPELVADALAAIARLDGGLHAFLSTCPERAMAEARAAQARLDAGGAPAPLTGLPLAVKDAEPVAGLRFTCGSLIHRSRVAIEDSLHVARLRAAGAIVVGKTNTPEFTLLGETRNRLGPDSRNPWNPMLTPGGSSGGSAAALAAGMVPLATGSDTAGSITVPAAFCGVVGLKPGHRRIPLWPGPEDWEPYSDVGPMARTVAGLAMMFEAAVGRDPRDPQSMLPVPALRRPDTLRISWGNSLAGLPVAGDCAGAVDLAVRLLAGTRHGIRHETPDIQDPGPLHDLLGAVEEYRIRGDLLRSHPDALVPETRAILEAGRRVSPQVLARARADAAHLAAGFRAFMAGRDIFLLPATAWPAFPLRQPPHRIAGRDVLPDWPSYAPFNMLANLTGLPVGTLPLGLTDAGLPVGVLLFANAGQERTLLSLMAELEMLRGPLSAFRPAR</sequence>
<keyword evidence="4" id="KW-1185">Reference proteome</keyword>
<dbReference type="Proteomes" id="UP001595445">
    <property type="component" value="Unassembled WGS sequence"/>
</dbReference>
<comment type="caution">
    <text evidence="3">The sequence shown here is derived from an EMBL/GenBank/DDBJ whole genome shotgun (WGS) entry which is preliminary data.</text>
</comment>
<dbReference type="Gene3D" id="3.90.1300.10">
    <property type="entry name" value="Amidase signature (AS) domain"/>
    <property type="match status" value="1"/>
</dbReference>
<dbReference type="Pfam" id="PF01425">
    <property type="entry name" value="Amidase"/>
    <property type="match status" value="1"/>
</dbReference>
<dbReference type="RefSeq" id="WP_197645884.1">
    <property type="nucleotide sequence ID" value="NZ_JAEACP010000016.1"/>
</dbReference>
<evidence type="ECO:0000256" key="1">
    <source>
        <dbReference type="ARBA" id="ARBA00009199"/>
    </source>
</evidence>
<gene>
    <name evidence="3" type="ORF">ACFOD6_12105</name>
</gene>
<name>A0ABV7DXP9_9RHOB</name>
<protein>
    <submittedName>
        <fullName evidence="3">Amidase</fullName>
    </submittedName>
</protein>
<organism evidence="3 4">
    <name type="scientific">Tabrizicola soli</name>
    <dbReference type="NCBI Taxonomy" id="2185115"/>
    <lineage>
        <taxon>Bacteria</taxon>
        <taxon>Pseudomonadati</taxon>
        <taxon>Pseudomonadota</taxon>
        <taxon>Alphaproteobacteria</taxon>
        <taxon>Rhodobacterales</taxon>
        <taxon>Paracoccaceae</taxon>
        <taxon>Tabrizicola</taxon>
    </lineage>
</organism>
<dbReference type="EMBL" id="JBHRSM010000022">
    <property type="protein sequence ID" value="MFC3086789.1"/>
    <property type="molecule type" value="Genomic_DNA"/>
</dbReference>
<evidence type="ECO:0000259" key="2">
    <source>
        <dbReference type="Pfam" id="PF01425"/>
    </source>
</evidence>
<dbReference type="InterPro" id="IPR000120">
    <property type="entry name" value="Amidase"/>
</dbReference>
<dbReference type="InterPro" id="IPR023631">
    <property type="entry name" value="Amidase_dom"/>
</dbReference>
<dbReference type="PANTHER" id="PTHR11895">
    <property type="entry name" value="TRANSAMIDASE"/>
    <property type="match status" value="1"/>
</dbReference>